<name>A0A4C1TXU7_EUMVA</name>
<comment type="caution">
    <text evidence="1">The sequence shown here is derived from an EMBL/GenBank/DDBJ whole genome shotgun (WGS) entry which is preliminary data.</text>
</comment>
<gene>
    <name evidence="1" type="ORF">EVAR_20412_1</name>
</gene>
<reference evidence="1 2" key="1">
    <citation type="journal article" date="2019" name="Commun. Biol.">
        <title>The bagworm genome reveals a unique fibroin gene that provides high tensile strength.</title>
        <authorList>
            <person name="Kono N."/>
            <person name="Nakamura H."/>
            <person name="Ohtoshi R."/>
            <person name="Tomita M."/>
            <person name="Numata K."/>
            <person name="Arakawa K."/>
        </authorList>
    </citation>
    <scope>NUCLEOTIDE SEQUENCE [LARGE SCALE GENOMIC DNA]</scope>
</reference>
<keyword evidence="2" id="KW-1185">Reference proteome</keyword>
<protein>
    <submittedName>
        <fullName evidence="1">Uncharacterized protein</fullName>
    </submittedName>
</protein>
<proteinExistence type="predicted"/>
<dbReference type="AlphaFoldDB" id="A0A4C1TXU7"/>
<evidence type="ECO:0000313" key="1">
    <source>
        <dbReference type="EMBL" id="GBP18881.1"/>
    </source>
</evidence>
<dbReference type="EMBL" id="BGZK01000102">
    <property type="protein sequence ID" value="GBP18881.1"/>
    <property type="molecule type" value="Genomic_DNA"/>
</dbReference>
<accession>A0A4C1TXU7</accession>
<sequence length="101" mass="11563">MNNIGSTASTVPKTLMSRVITHLITIYGTHKFGENTNFTVRHLPPIYCRRVLALMRSARSPITAADYLPYQHFYGRAPGYGPWPLRAVVFVRPYELAIHRF</sequence>
<organism evidence="1 2">
    <name type="scientific">Eumeta variegata</name>
    <name type="common">Bagworm moth</name>
    <name type="synonym">Eumeta japonica</name>
    <dbReference type="NCBI Taxonomy" id="151549"/>
    <lineage>
        <taxon>Eukaryota</taxon>
        <taxon>Metazoa</taxon>
        <taxon>Ecdysozoa</taxon>
        <taxon>Arthropoda</taxon>
        <taxon>Hexapoda</taxon>
        <taxon>Insecta</taxon>
        <taxon>Pterygota</taxon>
        <taxon>Neoptera</taxon>
        <taxon>Endopterygota</taxon>
        <taxon>Lepidoptera</taxon>
        <taxon>Glossata</taxon>
        <taxon>Ditrysia</taxon>
        <taxon>Tineoidea</taxon>
        <taxon>Psychidae</taxon>
        <taxon>Oiketicinae</taxon>
        <taxon>Eumeta</taxon>
    </lineage>
</organism>
<dbReference type="Proteomes" id="UP000299102">
    <property type="component" value="Unassembled WGS sequence"/>
</dbReference>
<evidence type="ECO:0000313" key="2">
    <source>
        <dbReference type="Proteomes" id="UP000299102"/>
    </source>
</evidence>